<evidence type="ECO:0000256" key="2">
    <source>
        <dbReference type="ARBA" id="ARBA00023125"/>
    </source>
</evidence>
<evidence type="ECO:0000313" key="5">
    <source>
        <dbReference type="EMBL" id="MCU7377644.1"/>
    </source>
</evidence>
<dbReference type="Gene3D" id="2.60.120.10">
    <property type="entry name" value="Jelly Rolls"/>
    <property type="match status" value="1"/>
</dbReference>
<dbReference type="RefSeq" id="WP_269478394.1">
    <property type="nucleotide sequence ID" value="NZ_JAOSHN010000002.1"/>
</dbReference>
<dbReference type="PROSITE" id="PS01124">
    <property type="entry name" value="HTH_ARAC_FAMILY_2"/>
    <property type="match status" value="1"/>
</dbReference>
<proteinExistence type="predicted"/>
<dbReference type="Pfam" id="PF12833">
    <property type="entry name" value="HTH_18"/>
    <property type="match status" value="1"/>
</dbReference>
<dbReference type="InterPro" id="IPR009057">
    <property type="entry name" value="Homeodomain-like_sf"/>
</dbReference>
<gene>
    <name evidence="5" type="ORF">OBO34_04650</name>
    <name evidence="6" type="ORF">OBO34_12770</name>
</gene>
<evidence type="ECO:0000256" key="3">
    <source>
        <dbReference type="ARBA" id="ARBA00023163"/>
    </source>
</evidence>
<dbReference type="EMBL" id="JAOSHN010000002">
    <property type="protein sequence ID" value="MCU7377644.1"/>
    <property type="molecule type" value="Genomic_DNA"/>
</dbReference>
<dbReference type="InterPro" id="IPR018060">
    <property type="entry name" value="HTH_AraC"/>
</dbReference>
<keyword evidence="3" id="KW-0804">Transcription</keyword>
<evidence type="ECO:0000313" key="7">
    <source>
        <dbReference type="Proteomes" id="UP001065549"/>
    </source>
</evidence>
<evidence type="ECO:0000313" key="6">
    <source>
        <dbReference type="EMBL" id="MCU7379219.1"/>
    </source>
</evidence>
<protein>
    <submittedName>
        <fullName evidence="5">AraC family transcriptional regulator</fullName>
    </submittedName>
</protein>
<dbReference type="Proteomes" id="UP001065549">
    <property type="component" value="Unassembled WGS sequence"/>
</dbReference>
<organism evidence="5 7">
    <name type="scientific">Hominibacterium faecale</name>
    <dbReference type="NCBI Taxonomy" id="2839743"/>
    <lineage>
        <taxon>Bacteria</taxon>
        <taxon>Bacillati</taxon>
        <taxon>Bacillota</taxon>
        <taxon>Clostridia</taxon>
        <taxon>Peptostreptococcales</taxon>
        <taxon>Anaerovoracaceae</taxon>
        <taxon>Hominibacterium</taxon>
    </lineage>
</organism>
<dbReference type="Gene3D" id="1.10.10.60">
    <property type="entry name" value="Homeodomain-like"/>
    <property type="match status" value="2"/>
</dbReference>
<keyword evidence="2" id="KW-0238">DNA-binding</keyword>
<keyword evidence="7" id="KW-1185">Reference proteome</keyword>
<comment type="caution">
    <text evidence="5">The sequence shown here is derived from an EMBL/GenBank/DDBJ whole genome shotgun (WGS) entry which is preliminary data.</text>
</comment>
<dbReference type="SUPFAM" id="SSF51215">
    <property type="entry name" value="Regulatory protein AraC"/>
    <property type="match status" value="1"/>
</dbReference>
<sequence length="318" mass="37164">MEYIEKIGYRTPARIKAKLESIAYYPFHIHNDDVEIICVLNGTVKICDSAATYALSYGDVHIFNKKDPHKITSDDPSSMILTVQMDCSHYKHFFDHLNEAYFICDTSSAGDPYPLDIKYLRFQLARLYRLYASKKTRDLALEACGKELLELLLSHFQQYVYQEAKGKTANIVRLQNVNHLYKNYARMYRVVDYVYDHFHEKLSLRQVAQREYLSPAHLSRYMKETLGLTFSQLVSLARCEEASLLLSATRKTVDQIAEEVGFANRKHLAVQFKKWYEKTPSQYRNAILKDLNSTAQVKLRSFDYAFSQIILDMYLDEY</sequence>
<evidence type="ECO:0000259" key="4">
    <source>
        <dbReference type="PROSITE" id="PS01124"/>
    </source>
</evidence>
<dbReference type="GO" id="GO:0043565">
    <property type="term" value="F:sequence-specific DNA binding"/>
    <property type="evidence" value="ECO:0007669"/>
    <property type="project" value="InterPro"/>
</dbReference>
<name>A0A9J6QQD8_9FIRM</name>
<feature type="domain" description="HTH araC/xylS-type" evidence="4">
    <location>
        <begin position="188"/>
        <end position="286"/>
    </location>
</feature>
<dbReference type="InterPro" id="IPR037923">
    <property type="entry name" value="HTH-like"/>
</dbReference>
<reference evidence="5" key="1">
    <citation type="submission" date="2022-09" db="EMBL/GenBank/DDBJ databases">
        <title>Culturomic study of gut microbiota in children with autism spectrum disorder.</title>
        <authorList>
            <person name="Efimov B.A."/>
            <person name="Chaplin A.V."/>
            <person name="Sokolova S.R."/>
            <person name="Pikina A.P."/>
            <person name="Korzhanova M."/>
            <person name="Belova V."/>
            <person name="Korostin D."/>
        </authorList>
    </citation>
    <scope>NUCLEOTIDE SEQUENCE</scope>
    <source>
        <strain evidence="5">ASD5510</strain>
    </source>
</reference>
<dbReference type="EMBL" id="JAOSHN010000005">
    <property type="protein sequence ID" value="MCU7379219.1"/>
    <property type="molecule type" value="Genomic_DNA"/>
</dbReference>
<dbReference type="GO" id="GO:0003700">
    <property type="term" value="F:DNA-binding transcription factor activity"/>
    <property type="evidence" value="ECO:0007669"/>
    <property type="project" value="InterPro"/>
</dbReference>
<dbReference type="SUPFAM" id="SSF46689">
    <property type="entry name" value="Homeodomain-like"/>
    <property type="match status" value="2"/>
</dbReference>
<dbReference type="PANTHER" id="PTHR43280">
    <property type="entry name" value="ARAC-FAMILY TRANSCRIPTIONAL REGULATOR"/>
    <property type="match status" value="1"/>
</dbReference>
<dbReference type="InterPro" id="IPR014710">
    <property type="entry name" value="RmlC-like_jellyroll"/>
</dbReference>
<accession>A0A9J6QQD8</accession>
<dbReference type="PANTHER" id="PTHR43280:SF2">
    <property type="entry name" value="HTH-TYPE TRANSCRIPTIONAL REGULATOR EXSA"/>
    <property type="match status" value="1"/>
</dbReference>
<dbReference type="AlphaFoldDB" id="A0A9J6QQD8"/>
<keyword evidence="1" id="KW-0805">Transcription regulation</keyword>
<dbReference type="SMART" id="SM00342">
    <property type="entry name" value="HTH_ARAC"/>
    <property type="match status" value="1"/>
</dbReference>
<evidence type="ECO:0000256" key="1">
    <source>
        <dbReference type="ARBA" id="ARBA00023015"/>
    </source>
</evidence>